<dbReference type="AlphaFoldDB" id="A0A8H7K4M3"/>
<dbReference type="Proteomes" id="UP000616885">
    <property type="component" value="Unassembled WGS sequence"/>
</dbReference>
<organism evidence="1 2">
    <name type="scientific">Bionectria ochroleuca</name>
    <name type="common">Gliocladium roseum</name>
    <dbReference type="NCBI Taxonomy" id="29856"/>
    <lineage>
        <taxon>Eukaryota</taxon>
        <taxon>Fungi</taxon>
        <taxon>Dikarya</taxon>
        <taxon>Ascomycota</taxon>
        <taxon>Pezizomycotina</taxon>
        <taxon>Sordariomycetes</taxon>
        <taxon>Hypocreomycetidae</taxon>
        <taxon>Hypocreales</taxon>
        <taxon>Bionectriaceae</taxon>
        <taxon>Clonostachys</taxon>
    </lineage>
</organism>
<reference evidence="1" key="1">
    <citation type="submission" date="2020-10" db="EMBL/GenBank/DDBJ databases">
        <title>High-Quality Genome Resource of Clonostachys rosea strain S41 by Oxford Nanopore Long-Read Sequencing.</title>
        <authorList>
            <person name="Wang H."/>
        </authorList>
    </citation>
    <scope>NUCLEOTIDE SEQUENCE</scope>
    <source>
        <strain evidence="1">S41</strain>
    </source>
</reference>
<dbReference type="EMBL" id="JADCTT010000018">
    <property type="protein sequence ID" value="KAF9742995.1"/>
    <property type="molecule type" value="Genomic_DNA"/>
</dbReference>
<accession>A0A8H7K4M3</accession>
<name>A0A8H7K4M3_BIOOC</name>
<gene>
    <name evidence="1" type="ORF">IM811_006651</name>
</gene>
<protein>
    <submittedName>
        <fullName evidence="1">Uncharacterized protein</fullName>
    </submittedName>
</protein>
<sequence length="654" mass="74650">MPPIACTVLSKMVNPLLAGGLLRLSLVTLAGAWIELDYIDAFQHLAQTEVLLALLPHFVLSGDQSTFYKHGIVANHPRLLSIIHEAEVPIFNSIPPSANNSANSLVPDKGFLADLMSSFGFFGVFSSGFLETLSDLSSELHPNATGLEENPFNMSFLLSDPDNPNKWTSYKSFGGDGDSWHISNTSQLFLAVEYEFRNFYTKICPPIHRRLASLHDLHEEQYEKPRINDSDAPRLLCLKNLAGDARPEQTWTPPFRCHEGAFEYSEEKQDTAFIFENAEEEKYSKEKLRLTSCDPCLWPSSHFLSAQRHNMTAENLTRVVLGATMEPLLVLDDEGEDEVGANSEPLAEWTTTYSVSQTQTPNPLSFLIKFYLPYLRHIEILPPIMQRRIRLLESHLPRFRRIIDDINPIILASGDKRHTALLQEVECMMLLFHRILRFLTDIATPQLESMIIRARDGLRLIRFIQARQNDLLGSLGSLLGESHEAWLTTPSEQARRHQQRSPLPYGNQKSHSVSLLRQIWDTAFYPWGLRVYPDLFDIAADLKEHYTLVTWLELELRKHLEIKEEEEYSEADFAARPQDWPLNSRWAMESDEGKMGGTVDDKASHGHNFSPLFRGGRCDWIITGDNRPEWTRPDRGVWGYLERIISKLGAGWLL</sequence>
<comment type="caution">
    <text evidence="1">The sequence shown here is derived from an EMBL/GenBank/DDBJ whole genome shotgun (WGS) entry which is preliminary data.</text>
</comment>
<evidence type="ECO:0000313" key="1">
    <source>
        <dbReference type="EMBL" id="KAF9742995.1"/>
    </source>
</evidence>
<evidence type="ECO:0000313" key="2">
    <source>
        <dbReference type="Proteomes" id="UP000616885"/>
    </source>
</evidence>
<proteinExistence type="predicted"/>